<sequence length="139" mass="15652">MFPSTVPTHSPSVINHPQLLQHFAEVAEAPDAIPRLRRFILDLAVRGKLVEQDPNDEPASKLIKRIKMEQATRKGIKLCWQLIINCRPHFHTSSIMQEMSTSLPHFTKRLNAFKGIGNDALGTKLRKTEALLIANLAKP</sequence>
<comment type="caution">
    <text evidence="1">The sequence shown here is derived from an EMBL/GenBank/DDBJ whole genome shotgun (WGS) entry which is preliminary data.</text>
</comment>
<evidence type="ECO:0000313" key="1">
    <source>
        <dbReference type="EMBL" id="MDQ8196340.1"/>
    </source>
</evidence>
<evidence type="ECO:0000313" key="2">
    <source>
        <dbReference type="Proteomes" id="UP001243717"/>
    </source>
</evidence>
<dbReference type="RefSeq" id="WP_308986774.1">
    <property type="nucleotide sequence ID" value="NZ_JARXIC010000066.1"/>
</dbReference>
<reference evidence="1 2" key="1">
    <citation type="submission" date="2023-04" db="EMBL/GenBank/DDBJ databases">
        <title>A novel bacteria isolated from coastal sediment.</title>
        <authorList>
            <person name="Liu X.-J."/>
            <person name="Du Z.-J."/>
        </authorList>
    </citation>
    <scope>NUCLEOTIDE SEQUENCE [LARGE SCALE GENOMIC DNA]</scope>
    <source>
        <strain evidence="1 2">SDUM461004</strain>
    </source>
</reference>
<organism evidence="1 2">
    <name type="scientific">Thalassobacterium sedimentorum</name>
    <dbReference type="NCBI Taxonomy" id="3041258"/>
    <lineage>
        <taxon>Bacteria</taxon>
        <taxon>Pseudomonadati</taxon>
        <taxon>Verrucomicrobiota</taxon>
        <taxon>Opitutia</taxon>
        <taxon>Puniceicoccales</taxon>
        <taxon>Coraliomargaritaceae</taxon>
        <taxon>Thalassobacterium</taxon>
    </lineage>
</organism>
<dbReference type="Proteomes" id="UP001243717">
    <property type="component" value="Unassembled WGS sequence"/>
</dbReference>
<gene>
    <name evidence="1" type="ORF">QEH59_18030</name>
</gene>
<dbReference type="EMBL" id="JARXIC010000066">
    <property type="protein sequence ID" value="MDQ8196340.1"/>
    <property type="molecule type" value="Genomic_DNA"/>
</dbReference>
<accession>A0ABU1ANG8</accession>
<keyword evidence="2" id="KW-1185">Reference proteome</keyword>
<name>A0ABU1ANG8_9BACT</name>
<protein>
    <submittedName>
        <fullName evidence="1">Uncharacterized protein</fullName>
    </submittedName>
</protein>
<proteinExistence type="predicted"/>